<gene>
    <name evidence="2" type="ORF">NDU88_002863</name>
</gene>
<reference evidence="2" key="1">
    <citation type="journal article" date="2022" name="bioRxiv">
        <title>Sequencing and chromosome-scale assembly of the giantPleurodeles waltlgenome.</title>
        <authorList>
            <person name="Brown T."/>
            <person name="Elewa A."/>
            <person name="Iarovenko S."/>
            <person name="Subramanian E."/>
            <person name="Araus A.J."/>
            <person name="Petzold A."/>
            <person name="Susuki M."/>
            <person name="Suzuki K.-i.T."/>
            <person name="Hayashi T."/>
            <person name="Toyoda A."/>
            <person name="Oliveira C."/>
            <person name="Osipova E."/>
            <person name="Leigh N.D."/>
            <person name="Simon A."/>
            <person name="Yun M.H."/>
        </authorList>
    </citation>
    <scope>NUCLEOTIDE SEQUENCE</scope>
    <source>
        <strain evidence="2">20211129_DDA</strain>
        <tissue evidence="2">Liver</tissue>
    </source>
</reference>
<comment type="caution">
    <text evidence="2">The sequence shown here is derived from an EMBL/GenBank/DDBJ whole genome shotgun (WGS) entry which is preliminary data.</text>
</comment>
<accession>A0AAV7RGX0</accession>
<evidence type="ECO:0000256" key="1">
    <source>
        <dbReference type="SAM" id="MobiDB-lite"/>
    </source>
</evidence>
<organism evidence="2 3">
    <name type="scientific">Pleurodeles waltl</name>
    <name type="common">Iberian ribbed newt</name>
    <dbReference type="NCBI Taxonomy" id="8319"/>
    <lineage>
        <taxon>Eukaryota</taxon>
        <taxon>Metazoa</taxon>
        <taxon>Chordata</taxon>
        <taxon>Craniata</taxon>
        <taxon>Vertebrata</taxon>
        <taxon>Euteleostomi</taxon>
        <taxon>Amphibia</taxon>
        <taxon>Batrachia</taxon>
        <taxon>Caudata</taxon>
        <taxon>Salamandroidea</taxon>
        <taxon>Salamandridae</taxon>
        <taxon>Pleurodelinae</taxon>
        <taxon>Pleurodeles</taxon>
    </lineage>
</organism>
<evidence type="ECO:0000313" key="2">
    <source>
        <dbReference type="EMBL" id="KAJ1150065.1"/>
    </source>
</evidence>
<dbReference type="Proteomes" id="UP001066276">
    <property type="component" value="Chromosome 5"/>
</dbReference>
<dbReference type="AlphaFoldDB" id="A0AAV7RGX0"/>
<feature type="region of interest" description="Disordered" evidence="1">
    <location>
        <begin position="1"/>
        <end position="56"/>
    </location>
</feature>
<sequence>MPEEGPRSPSFPDGTQEGYHGRKRGVRRTSRRTPKTARTEECRDEDVKSKAGCEPPERSLWCPGKWRKLGVNAGKWKRK</sequence>
<feature type="compositionally biased region" description="Basic residues" evidence="1">
    <location>
        <begin position="21"/>
        <end position="35"/>
    </location>
</feature>
<feature type="compositionally biased region" description="Basic and acidic residues" evidence="1">
    <location>
        <begin position="37"/>
        <end position="56"/>
    </location>
</feature>
<name>A0AAV7RGX0_PLEWA</name>
<dbReference type="EMBL" id="JANPWB010000009">
    <property type="protein sequence ID" value="KAJ1150065.1"/>
    <property type="molecule type" value="Genomic_DNA"/>
</dbReference>
<proteinExistence type="predicted"/>
<keyword evidence="3" id="KW-1185">Reference proteome</keyword>
<protein>
    <submittedName>
        <fullName evidence="2">Uncharacterized protein</fullName>
    </submittedName>
</protein>
<evidence type="ECO:0000313" key="3">
    <source>
        <dbReference type="Proteomes" id="UP001066276"/>
    </source>
</evidence>